<comment type="caution">
    <text evidence="2">The sequence shown here is derived from an EMBL/GenBank/DDBJ whole genome shotgun (WGS) entry which is preliminary data.</text>
</comment>
<proteinExistence type="predicted"/>
<keyword evidence="3" id="KW-1185">Reference proteome</keyword>
<reference evidence="2" key="1">
    <citation type="journal article" date="2023" name="G3 (Bethesda)">
        <title>A reference genome for the long-term kleptoplast-retaining sea slug Elysia crispata morphotype clarki.</title>
        <authorList>
            <person name="Eastman K.E."/>
            <person name="Pendleton A.L."/>
            <person name="Shaikh M.A."/>
            <person name="Suttiyut T."/>
            <person name="Ogas R."/>
            <person name="Tomko P."/>
            <person name="Gavelis G."/>
            <person name="Widhalm J.R."/>
            <person name="Wisecaver J.H."/>
        </authorList>
    </citation>
    <scope>NUCLEOTIDE SEQUENCE</scope>
    <source>
        <strain evidence="2">ECLA1</strain>
    </source>
</reference>
<sequence length="117" mass="12736">MKGLLQVRLRGEKTLQHGAILGLSNPINIKVQWYIWLDRATSLQSCNGGGGEGHQPPGDVKVDRPGSNCSSPTGRVGTRLLRRCWTAKVIHSNHTGLVTVQALACWDLSRQPPSLDT</sequence>
<dbReference type="AlphaFoldDB" id="A0AAE1ASE9"/>
<protein>
    <submittedName>
        <fullName evidence="2">Uncharacterized protein</fullName>
    </submittedName>
</protein>
<evidence type="ECO:0000313" key="2">
    <source>
        <dbReference type="EMBL" id="KAK3792476.1"/>
    </source>
</evidence>
<feature type="region of interest" description="Disordered" evidence="1">
    <location>
        <begin position="47"/>
        <end position="75"/>
    </location>
</feature>
<dbReference type="Proteomes" id="UP001283361">
    <property type="component" value="Unassembled WGS sequence"/>
</dbReference>
<dbReference type="EMBL" id="JAWDGP010001372">
    <property type="protein sequence ID" value="KAK3792476.1"/>
    <property type="molecule type" value="Genomic_DNA"/>
</dbReference>
<name>A0AAE1ASE9_9GAST</name>
<accession>A0AAE1ASE9</accession>
<evidence type="ECO:0000256" key="1">
    <source>
        <dbReference type="SAM" id="MobiDB-lite"/>
    </source>
</evidence>
<organism evidence="2 3">
    <name type="scientific">Elysia crispata</name>
    <name type="common">lettuce slug</name>
    <dbReference type="NCBI Taxonomy" id="231223"/>
    <lineage>
        <taxon>Eukaryota</taxon>
        <taxon>Metazoa</taxon>
        <taxon>Spiralia</taxon>
        <taxon>Lophotrochozoa</taxon>
        <taxon>Mollusca</taxon>
        <taxon>Gastropoda</taxon>
        <taxon>Heterobranchia</taxon>
        <taxon>Euthyneura</taxon>
        <taxon>Panpulmonata</taxon>
        <taxon>Sacoglossa</taxon>
        <taxon>Placobranchoidea</taxon>
        <taxon>Plakobranchidae</taxon>
        <taxon>Elysia</taxon>
    </lineage>
</organism>
<gene>
    <name evidence="2" type="ORF">RRG08_049175</name>
</gene>
<evidence type="ECO:0000313" key="3">
    <source>
        <dbReference type="Proteomes" id="UP001283361"/>
    </source>
</evidence>